<evidence type="ECO:0000256" key="6">
    <source>
        <dbReference type="SAM" id="MobiDB-lite"/>
    </source>
</evidence>
<evidence type="ECO:0000256" key="1">
    <source>
        <dbReference type="ARBA" id="ARBA00004496"/>
    </source>
</evidence>
<dbReference type="GO" id="GO:0007017">
    <property type="term" value="P:microtubule-based process"/>
    <property type="evidence" value="ECO:0007669"/>
    <property type="project" value="InterPro"/>
</dbReference>
<evidence type="ECO:0000313" key="7">
    <source>
        <dbReference type="EMBL" id="PIK40003.1"/>
    </source>
</evidence>
<feature type="region of interest" description="Disordered" evidence="6">
    <location>
        <begin position="1"/>
        <end position="42"/>
    </location>
</feature>
<evidence type="ECO:0000256" key="4">
    <source>
        <dbReference type="ARBA" id="ARBA00023017"/>
    </source>
</evidence>
<dbReference type="EMBL" id="MRZV01001176">
    <property type="protein sequence ID" value="PIK40003.1"/>
    <property type="molecule type" value="Genomic_DNA"/>
</dbReference>
<organism evidence="7 8">
    <name type="scientific">Stichopus japonicus</name>
    <name type="common">Sea cucumber</name>
    <dbReference type="NCBI Taxonomy" id="307972"/>
    <lineage>
        <taxon>Eukaryota</taxon>
        <taxon>Metazoa</taxon>
        <taxon>Echinodermata</taxon>
        <taxon>Eleutherozoa</taxon>
        <taxon>Echinozoa</taxon>
        <taxon>Holothuroidea</taxon>
        <taxon>Aspidochirotacea</taxon>
        <taxon>Aspidochirotida</taxon>
        <taxon>Stichopodidae</taxon>
        <taxon>Apostichopus</taxon>
    </lineage>
</organism>
<comment type="similarity">
    <text evidence="2">Belongs to the dynactin subunit 2 family.</text>
</comment>
<dbReference type="OrthoDB" id="4977at2759"/>
<accession>A0A2G8JW89</accession>
<gene>
    <name evidence="7" type="ORF">BSL78_23150</name>
</gene>
<keyword evidence="4" id="KW-0243">Dynein</keyword>
<dbReference type="GO" id="GO:0005737">
    <property type="term" value="C:cytoplasm"/>
    <property type="evidence" value="ECO:0007669"/>
    <property type="project" value="UniProtKB-SubCell"/>
</dbReference>
<name>A0A2G8JW89_STIJA</name>
<dbReference type="GO" id="GO:0005869">
    <property type="term" value="C:dynactin complex"/>
    <property type="evidence" value="ECO:0007669"/>
    <property type="project" value="InterPro"/>
</dbReference>
<evidence type="ECO:0000256" key="5">
    <source>
        <dbReference type="SAM" id="Coils"/>
    </source>
</evidence>
<feature type="coiled-coil region" evidence="5">
    <location>
        <begin position="103"/>
        <end position="130"/>
    </location>
</feature>
<sequence>MAVDSKYADLPGIDNQPDVYETEDLPEEDQNYEPDELSSESVERLKVNTTESFNKFKDANVVSGNSDFSDNISKPRRTGYIVPRTEYEMLEDGSSKETPVQKYQRLQHEIKQLAGEVEEIQKTVKDEKALTQLSPVGLSDQVTGLQEQLFDLHLEQILGTDAVVELSDPKGAIPKKLFNQLDSYKKQSLAASQEDSSKSKPATKDGHMTYELYHYPSRDQFDKVSKAAELEERLARLEALLGGNPDKVSYVTADTSSKTLLESVESLQGQVSMLDVNLLDHTEARIQNLLQKMDQVKEKSSEAEEGDKDSKISLLYDIVTKWDNVADSLPKVVDRLKALQELHEQALQFSQALSQLDTAQQQVTTGLQNQTALQKQLSDSFAANMAAIEANCKSLEERFKKIPTK</sequence>
<keyword evidence="8" id="KW-1185">Reference proteome</keyword>
<comment type="caution">
    <text evidence="7">The sequence shown here is derived from an EMBL/GenBank/DDBJ whole genome shotgun (WGS) entry which is preliminary data.</text>
</comment>
<dbReference type="Proteomes" id="UP000230750">
    <property type="component" value="Unassembled WGS sequence"/>
</dbReference>
<evidence type="ECO:0000256" key="3">
    <source>
        <dbReference type="ARBA" id="ARBA00022490"/>
    </source>
</evidence>
<protein>
    <submittedName>
        <fullName evidence="7">Putative dynactin subunit 2</fullName>
    </submittedName>
</protein>
<keyword evidence="5" id="KW-0175">Coiled coil</keyword>
<dbReference type="PANTHER" id="PTHR15346">
    <property type="entry name" value="DYNACTIN SUBUNIT"/>
    <property type="match status" value="1"/>
</dbReference>
<dbReference type="Pfam" id="PF04912">
    <property type="entry name" value="Dynamitin"/>
    <property type="match status" value="1"/>
</dbReference>
<dbReference type="AlphaFoldDB" id="A0A2G8JW89"/>
<proteinExistence type="inferred from homology"/>
<dbReference type="InterPro" id="IPR028133">
    <property type="entry name" value="Dynamitin"/>
</dbReference>
<keyword evidence="3" id="KW-0963">Cytoplasm</keyword>
<comment type="subcellular location">
    <subcellularLocation>
        <location evidence="1">Cytoplasm</location>
    </subcellularLocation>
</comment>
<feature type="coiled-coil region" evidence="5">
    <location>
        <begin position="279"/>
        <end position="306"/>
    </location>
</feature>
<feature type="compositionally biased region" description="Acidic residues" evidence="6">
    <location>
        <begin position="20"/>
        <end position="38"/>
    </location>
</feature>
<reference evidence="7 8" key="1">
    <citation type="journal article" date="2017" name="PLoS Biol.">
        <title>The sea cucumber genome provides insights into morphological evolution and visceral regeneration.</title>
        <authorList>
            <person name="Zhang X."/>
            <person name="Sun L."/>
            <person name="Yuan J."/>
            <person name="Sun Y."/>
            <person name="Gao Y."/>
            <person name="Zhang L."/>
            <person name="Li S."/>
            <person name="Dai H."/>
            <person name="Hamel J.F."/>
            <person name="Liu C."/>
            <person name="Yu Y."/>
            <person name="Liu S."/>
            <person name="Lin W."/>
            <person name="Guo K."/>
            <person name="Jin S."/>
            <person name="Xu P."/>
            <person name="Storey K.B."/>
            <person name="Huan P."/>
            <person name="Zhang T."/>
            <person name="Zhou Y."/>
            <person name="Zhang J."/>
            <person name="Lin C."/>
            <person name="Li X."/>
            <person name="Xing L."/>
            <person name="Huo D."/>
            <person name="Sun M."/>
            <person name="Wang L."/>
            <person name="Mercier A."/>
            <person name="Li F."/>
            <person name="Yang H."/>
            <person name="Xiang J."/>
        </authorList>
    </citation>
    <scope>NUCLEOTIDE SEQUENCE [LARGE SCALE GENOMIC DNA]</scope>
    <source>
        <strain evidence="7">Shaxun</strain>
        <tissue evidence="7">Muscle</tissue>
    </source>
</reference>
<dbReference type="GO" id="GO:0030286">
    <property type="term" value="C:dynein complex"/>
    <property type="evidence" value="ECO:0007669"/>
    <property type="project" value="UniProtKB-KW"/>
</dbReference>
<evidence type="ECO:0000256" key="2">
    <source>
        <dbReference type="ARBA" id="ARBA00006176"/>
    </source>
</evidence>
<evidence type="ECO:0000313" key="8">
    <source>
        <dbReference type="Proteomes" id="UP000230750"/>
    </source>
</evidence>
<dbReference type="STRING" id="307972.A0A2G8JW89"/>